<keyword evidence="3" id="KW-1185">Reference proteome</keyword>
<keyword evidence="1" id="KW-0539">Nucleus</keyword>
<dbReference type="Proteomes" id="UP000245341">
    <property type="component" value="Unplaced"/>
</dbReference>
<keyword evidence="1" id="KW-0747">Spliceosome</keyword>
<dbReference type="CTD" id="22938"/>
<dbReference type="RefSeq" id="XP_030873393.1">
    <property type="nucleotide sequence ID" value="XM_031017533.1"/>
</dbReference>
<protein>
    <recommendedName>
        <fullName evidence="1">SNW domain-containing protein 1</fullName>
    </recommendedName>
</protein>
<keyword evidence="1" id="KW-0507">mRNA processing</keyword>
<evidence type="ECO:0000313" key="4">
    <source>
        <dbReference type="RefSeq" id="XP_030873393.1"/>
    </source>
</evidence>
<sequence length="206" mass="23569">MALTSFLPAPTQLSQDQLEAEEKARSQRSRQTSLVSSRREPPPYGYRKGWIPRLLEDFGDGGAFPEIHVAQYPLDMGRKKKMSNALGMDSGFAGGEDEIYNVYDQAWRGGKDMAQNIYRPSKNLDKDMYGDDLEARIKTNRFVPDKEFSGSDRRQRGREGPVQFEEDPFGLDKFLEEAKQHGGSKRPSDSSRPKEHEHEGKKRRKE</sequence>
<gene>
    <name evidence="4" type="primary">SNW1</name>
</gene>
<dbReference type="GO" id="GO:0005681">
    <property type="term" value="C:spliceosomal complex"/>
    <property type="evidence" value="ECO:0007669"/>
    <property type="project" value="UniProtKB-UniRule"/>
</dbReference>
<accession>A0A7F8PZ00</accession>
<proteinExistence type="inferred from homology"/>
<dbReference type="GO" id="GO:0000398">
    <property type="term" value="P:mRNA splicing, via spliceosome"/>
    <property type="evidence" value="ECO:0007669"/>
    <property type="project" value="InterPro"/>
</dbReference>
<feature type="region of interest" description="Disordered" evidence="2">
    <location>
        <begin position="1"/>
        <end position="46"/>
    </location>
</feature>
<comment type="similarity">
    <text evidence="1">Belongs to the SNW family.</text>
</comment>
<reference evidence="4" key="1">
    <citation type="submission" date="2025-08" db="UniProtKB">
        <authorList>
            <consortium name="RefSeq"/>
        </authorList>
    </citation>
    <scope>IDENTIFICATION</scope>
    <source>
        <tissue evidence="4">Liver</tissue>
    </source>
</reference>
<dbReference type="KEGG" id="lww:102742330"/>
<feature type="compositionally biased region" description="Basic and acidic residues" evidence="2">
    <location>
        <begin position="173"/>
        <end position="200"/>
    </location>
</feature>
<dbReference type="AlphaFoldDB" id="A0A7F8PZ00"/>
<organism evidence="3 4">
    <name type="scientific">Leptonychotes weddellii</name>
    <name type="common">Weddell seal</name>
    <name type="synonym">Otaria weddellii</name>
    <dbReference type="NCBI Taxonomy" id="9713"/>
    <lineage>
        <taxon>Eukaryota</taxon>
        <taxon>Metazoa</taxon>
        <taxon>Chordata</taxon>
        <taxon>Craniata</taxon>
        <taxon>Vertebrata</taxon>
        <taxon>Euteleostomi</taxon>
        <taxon>Mammalia</taxon>
        <taxon>Eutheria</taxon>
        <taxon>Laurasiatheria</taxon>
        <taxon>Carnivora</taxon>
        <taxon>Caniformia</taxon>
        <taxon>Pinnipedia</taxon>
        <taxon>Phocidae</taxon>
        <taxon>Monachinae</taxon>
        <taxon>Lobodontini</taxon>
        <taxon>Leptonychotes</taxon>
    </lineage>
</organism>
<dbReference type="OrthoDB" id="666364at2759"/>
<name>A0A7F8PZ00_LEPWE</name>
<keyword evidence="1" id="KW-0508">mRNA splicing</keyword>
<dbReference type="InterPro" id="IPR017862">
    <property type="entry name" value="SKI-int_prot_SKIP"/>
</dbReference>
<dbReference type="PANTHER" id="PTHR12096">
    <property type="entry name" value="NUCLEAR PROTEIN SKIP-RELATED"/>
    <property type="match status" value="1"/>
</dbReference>
<feature type="region of interest" description="Disordered" evidence="2">
    <location>
        <begin position="142"/>
        <end position="206"/>
    </location>
</feature>
<evidence type="ECO:0000256" key="1">
    <source>
        <dbReference type="RuleBase" id="RU367140"/>
    </source>
</evidence>
<comment type="function">
    <text evidence="1">Involved in pre-mRNA splicing.</text>
</comment>
<comment type="subunit">
    <text evidence="1">Identified in the spliceosome C complex.</text>
</comment>
<evidence type="ECO:0000256" key="2">
    <source>
        <dbReference type="SAM" id="MobiDB-lite"/>
    </source>
</evidence>
<comment type="subcellular location">
    <subcellularLocation>
        <location evidence="1">Nucleus</location>
    </subcellularLocation>
</comment>
<evidence type="ECO:0000313" key="3">
    <source>
        <dbReference type="Proteomes" id="UP000245341"/>
    </source>
</evidence>
<feature type="compositionally biased region" description="Basic and acidic residues" evidence="2">
    <location>
        <begin position="142"/>
        <end position="159"/>
    </location>
</feature>
<dbReference type="GeneID" id="102742330"/>